<accession>A0A0C9TSP7</accession>
<dbReference type="HOGENOM" id="CLU_1190231_0_0_1"/>
<evidence type="ECO:0000313" key="1">
    <source>
        <dbReference type="EMBL" id="KIJ10882.1"/>
    </source>
</evidence>
<keyword evidence="2" id="KW-1185">Reference proteome</keyword>
<evidence type="ECO:0000313" key="2">
    <source>
        <dbReference type="Proteomes" id="UP000053647"/>
    </source>
</evidence>
<reference evidence="2" key="2">
    <citation type="submission" date="2015-01" db="EMBL/GenBank/DDBJ databases">
        <title>Evolutionary Origins and Diversification of the Mycorrhizal Mutualists.</title>
        <authorList>
            <consortium name="DOE Joint Genome Institute"/>
            <consortium name="Mycorrhizal Genomics Consortium"/>
            <person name="Kohler A."/>
            <person name="Kuo A."/>
            <person name="Nagy L.G."/>
            <person name="Floudas D."/>
            <person name="Copeland A."/>
            <person name="Barry K.W."/>
            <person name="Cichocki N."/>
            <person name="Veneault-Fourrey C."/>
            <person name="LaButti K."/>
            <person name="Lindquist E.A."/>
            <person name="Lipzen A."/>
            <person name="Lundell T."/>
            <person name="Morin E."/>
            <person name="Murat C."/>
            <person name="Riley R."/>
            <person name="Ohm R."/>
            <person name="Sun H."/>
            <person name="Tunlid A."/>
            <person name="Henrissat B."/>
            <person name="Grigoriev I.V."/>
            <person name="Hibbett D.S."/>
            <person name="Martin F."/>
        </authorList>
    </citation>
    <scope>NUCLEOTIDE SEQUENCE [LARGE SCALE GENOMIC DNA]</scope>
    <source>
        <strain evidence="2">ATCC 200175</strain>
    </source>
</reference>
<protein>
    <submittedName>
        <fullName evidence="1">Unplaced genomic scaffold PAXINscaffold_71, whole genome shotgun sequence</fullName>
    </submittedName>
</protein>
<name>A0A0C9TSP7_PAXIN</name>
<proteinExistence type="predicted"/>
<sequence length="233" mass="25775">MLRARPVDLCPPSMCTNLRIYGSTPSDPYISYSKSAVHDMQNLHIHDSTVNDPSNVEGPLYPTAGDNTINLRGRQEADHAMGDVLLSAPQSFSTNLSVASERTVRHNLRAARSTSNSPPAMRGERSYPNVRVVNTRQVSKTAPYICQWRTEAGCVCGDVISWATCGEHLAITHGIKHMTSNVSIMCCWCSDRARPVKRESIVRHVREVHLRQKRCGPSRALQVAGDSSPLRAR</sequence>
<dbReference type="OrthoDB" id="5809314at2759"/>
<dbReference type="AlphaFoldDB" id="A0A0C9TSP7"/>
<reference evidence="1 2" key="1">
    <citation type="submission" date="2014-06" db="EMBL/GenBank/DDBJ databases">
        <authorList>
            <consortium name="DOE Joint Genome Institute"/>
            <person name="Kuo A."/>
            <person name="Kohler A."/>
            <person name="Nagy L.G."/>
            <person name="Floudas D."/>
            <person name="Copeland A."/>
            <person name="Barry K.W."/>
            <person name="Cichocki N."/>
            <person name="Veneault-Fourrey C."/>
            <person name="LaButti K."/>
            <person name="Lindquist E.A."/>
            <person name="Lipzen A."/>
            <person name="Lundell T."/>
            <person name="Morin E."/>
            <person name="Murat C."/>
            <person name="Sun H."/>
            <person name="Tunlid A."/>
            <person name="Henrissat B."/>
            <person name="Grigoriev I.V."/>
            <person name="Hibbett D.S."/>
            <person name="Martin F."/>
            <person name="Nordberg H.P."/>
            <person name="Cantor M.N."/>
            <person name="Hua S.X."/>
        </authorList>
    </citation>
    <scope>NUCLEOTIDE SEQUENCE [LARGE SCALE GENOMIC DNA]</scope>
    <source>
        <strain evidence="1 2">ATCC 200175</strain>
    </source>
</reference>
<dbReference type="EMBL" id="KN819393">
    <property type="protein sequence ID" value="KIJ10882.1"/>
    <property type="molecule type" value="Genomic_DNA"/>
</dbReference>
<organism evidence="1 2">
    <name type="scientific">Paxillus involutus ATCC 200175</name>
    <dbReference type="NCBI Taxonomy" id="664439"/>
    <lineage>
        <taxon>Eukaryota</taxon>
        <taxon>Fungi</taxon>
        <taxon>Dikarya</taxon>
        <taxon>Basidiomycota</taxon>
        <taxon>Agaricomycotina</taxon>
        <taxon>Agaricomycetes</taxon>
        <taxon>Agaricomycetidae</taxon>
        <taxon>Boletales</taxon>
        <taxon>Paxilineae</taxon>
        <taxon>Paxillaceae</taxon>
        <taxon>Paxillus</taxon>
    </lineage>
</organism>
<dbReference type="Proteomes" id="UP000053647">
    <property type="component" value="Unassembled WGS sequence"/>
</dbReference>
<gene>
    <name evidence="1" type="ORF">PAXINDRAFT_101871</name>
</gene>